<dbReference type="EMBL" id="JAEHOC010000001">
    <property type="protein sequence ID" value="KAG2446387.1"/>
    <property type="molecule type" value="Genomic_DNA"/>
</dbReference>
<evidence type="ECO:0000256" key="1">
    <source>
        <dbReference type="SAM" id="Phobius"/>
    </source>
</evidence>
<protein>
    <submittedName>
        <fullName evidence="2">Uncharacterized protein</fullName>
    </submittedName>
</protein>
<sequence length="127" mass="12685">MQAWTNKALPPLTDIPESAQLTAAGTAILAVLLLILLSRPGRRAVFLTVDTVLAVLLLGLLLAAVLALPIVAVYIGYRGSLLMARSLADNFPLAAALLRPLLAALGQSAAGAAGAAAGEGVAAAGAH</sequence>
<keyword evidence="1" id="KW-0812">Transmembrane</keyword>
<dbReference type="Proteomes" id="UP000650467">
    <property type="component" value="Unassembled WGS sequence"/>
</dbReference>
<reference evidence="2" key="1">
    <citation type="journal article" date="2020" name="bioRxiv">
        <title>Comparative genomics of Chlamydomonas.</title>
        <authorList>
            <person name="Craig R.J."/>
            <person name="Hasan A.R."/>
            <person name="Ness R.W."/>
            <person name="Keightley P.D."/>
        </authorList>
    </citation>
    <scope>NUCLEOTIDE SEQUENCE</scope>
    <source>
        <strain evidence="2">SAG 7.73</strain>
    </source>
</reference>
<accession>A0A835WFB6</accession>
<feature type="transmembrane region" description="Helical" evidence="1">
    <location>
        <begin position="20"/>
        <end position="37"/>
    </location>
</feature>
<feature type="transmembrane region" description="Helical" evidence="1">
    <location>
        <begin position="44"/>
        <end position="77"/>
    </location>
</feature>
<keyword evidence="1" id="KW-0472">Membrane</keyword>
<name>A0A835WFB6_CHLIN</name>
<proteinExistence type="predicted"/>
<gene>
    <name evidence="2" type="ORF">HXX76_000972</name>
</gene>
<dbReference type="AlphaFoldDB" id="A0A835WFB6"/>
<keyword evidence="3" id="KW-1185">Reference proteome</keyword>
<organism evidence="2 3">
    <name type="scientific">Chlamydomonas incerta</name>
    <dbReference type="NCBI Taxonomy" id="51695"/>
    <lineage>
        <taxon>Eukaryota</taxon>
        <taxon>Viridiplantae</taxon>
        <taxon>Chlorophyta</taxon>
        <taxon>core chlorophytes</taxon>
        <taxon>Chlorophyceae</taxon>
        <taxon>CS clade</taxon>
        <taxon>Chlamydomonadales</taxon>
        <taxon>Chlamydomonadaceae</taxon>
        <taxon>Chlamydomonas</taxon>
    </lineage>
</organism>
<comment type="caution">
    <text evidence="2">The sequence shown here is derived from an EMBL/GenBank/DDBJ whole genome shotgun (WGS) entry which is preliminary data.</text>
</comment>
<evidence type="ECO:0000313" key="3">
    <source>
        <dbReference type="Proteomes" id="UP000650467"/>
    </source>
</evidence>
<evidence type="ECO:0000313" key="2">
    <source>
        <dbReference type="EMBL" id="KAG2446387.1"/>
    </source>
</evidence>
<keyword evidence="1" id="KW-1133">Transmembrane helix</keyword>